<comment type="caution">
    <text evidence="6">The sequence shown here is derived from an EMBL/GenBank/DDBJ whole genome shotgun (WGS) entry which is preliminary data.</text>
</comment>
<evidence type="ECO:0000313" key="6">
    <source>
        <dbReference type="EMBL" id="HJC34078.1"/>
    </source>
</evidence>
<feature type="domain" description="HTH lacI-type" evidence="5">
    <location>
        <begin position="3"/>
        <end position="56"/>
    </location>
</feature>
<dbReference type="PROSITE" id="PS50932">
    <property type="entry name" value="HTH_LACI_2"/>
    <property type="match status" value="1"/>
</dbReference>
<dbReference type="EMBL" id="DWWO01000074">
    <property type="protein sequence ID" value="HJC34078.1"/>
    <property type="molecule type" value="Genomic_DNA"/>
</dbReference>
<evidence type="ECO:0000259" key="5">
    <source>
        <dbReference type="PROSITE" id="PS50932"/>
    </source>
</evidence>
<evidence type="ECO:0000313" key="7">
    <source>
        <dbReference type="Proteomes" id="UP000823890"/>
    </source>
</evidence>
<name>A0A9D2SSH9_9FIRM</name>
<keyword evidence="1" id="KW-0678">Repressor</keyword>
<evidence type="ECO:0000256" key="3">
    <source>
        <dbReference type="ARBA" id="ARBA00023125"/>
    </source>
</evidence>
<dbReference type="Pfam" id="PF00356">
    <property type="entry name" value="LacI"/>
    <property type="match status" value="1"/>
</dbReference>
<organism evidence="6 7">
    <name type="scientific">Candidatus Mediterraneibacter faecipullorum</name>
    <dbReference type="NCBI Taxonomy" id="2838670"/>
    <lineage>
        <taxon>Bacteria</taxon>
        <taxon>Bacillati</taxon>
        <taxon>Bacillota</taxon>
        <taxon>Clostridia</taxon>
        <taxon>Lachnospirales</taxon>
        <taxon>Lachnospiraceae</taxon>
        <taxon>Mediterraneibacter</taxon>
    </lineage>
</organism>
<keyword evidence="3" id="KW-0238">DNA-binding</keyword>
<dbReference type="InterPro" id="IPR010982">
    <property type="entry name" value="Lambda_DNA-bd_dom_sf"/>
</dbReference>
<reference evidence="6" key="2">
    <citation type="submission" date="2021-04" db="EMBL/GenBank/DDBJ databases">
        <authorList>
            <person name="Gilroy R."/>
        </authorList>
    </citation>
    <scope>NUCLEOTIDE SEQUENCE</scope>
    <source>
        <strain evidence="6">ChiW19-954</strain>
    </source>
</reference>
<sequence length="349" mass="38472">MGATMKDIAKRTGLGLATISSYLNGGNVREKNRIKIEEAIRELHFEVNEVARGLKTNRTKTIGIVIPELNNIFFAEIITEAEDILRSHGYATMICDCRSDPEREKEAVDFLYHRRVDGLIVMPTGTSDPGFQKFLRAGKPVVMIDRKMRDVACDCILVDNEGAAEDAVKRLIQAGHAKIGMIAGPEDVYTARERQRGYQKAVQESGIVCDDSLIVRGNYTIAGGAAAMRRLREANPDMTAVFISNYEMTVGAIMEINDLGIRVPEELSVIGFDNIDFAKASVPRLSIVTQPTAKIAQEAAETLIIKLEGKDRIVDAEQQDVDGERTTVTVTLKTGFVEGRSVRVLNNKV</sequence>
<dbReference type="SMART" id="SM00354">
    <property type="entry name" value="HTH_LACI"/>
    <property type="match status" value="1"/>
</dbReference>
<keyword evidence="2" id="KW-0805">Transcription regulation</keyword>
<dbReference type="Gene3D" id="1.10.260.40">
    <property type="entry name" value="lambda repressor-like DNA-binding domains"/>
    <property type="match status" value="1"/>
</dbReference>
<dbReference type="GO" id="GO:0000976">
    <property type="term" value="F:transcription cis-regulatory region binding"/>
    <property type="evidence" value="ECO:0007669"/>
    <property type="project" value="TreeGrafter"/>
</dbReference>
<keyword evidence="4" id="KW-0804">Transcription</keyword>
<evidence type="ECO:0000256" key="1">
    <source>
        <dbReference type="ARBA" id="ARBA00022491"/>
    </source>
</evidence>
<gene>
    <name evidence="6" type="ORF">H9758_05725</name>
</gene>
<dbReference type="Gene3D" id="3.40.50.2300">
    <property type="match status" value="2"/>
</dbReference>
<dbReference type="PANTHER" id="PTHR30146">
    <property type="entry name" value="LACI-RELATED TRANSCRIPTIONAL REPRESSOR"/>
    <property type="match status" value="1"/>
</dbReference>
<dbReference type="GO" id="GO:0003700">
    <property type="term" value="F:DNA-binding transcription factor activity"/>
    <property type="evidence" value="ECO:0007669"/>
    <property type="project" value="TreeGrafter"/>
</dbReference>
<dbReference type="AlphaFoldDB" id="A0A9D2SSH9"/>
<dbReference type="PANTHER" id="PTHR30146:SF148">
    <property type="entry name" value="HTH-TYPE TRANSCRIPTIONAL REPRESSOR PURR-RELATED"/>
    <property type="match status" value="1"/>
</dbReference>
<reference evidence="6" key="1">
    <citation type="journal article" date="2021" name="PeerJ">
        <title>Extensive microbial diversity within the chicken gut microbiome revealed by metagenomics and culture.</title>
        <authorList>
            <person name="Gilroy R."/>
            <person name="Ravi A."/>
            <person name="Getino M."/>
            <person name="Pursley I."/>
            <person name="Horton D.L."/>
            <person name="Alikhan N.F."/>
            <person name="Baker D."/>
            <person name="Gharbi K."/>
            <person name="Hall N."/>
            <person name="Watson M."/>
            <person name="Adriaenssens E.M."/>
            <person name="Foster-Nyarko E."/>
            <person name="Jarju S."/>
            <person name="Secka A."/>
            <person name="Antonio M."/>
            <person name="Oren A."/>
            <person name="Chaudhuri R.R."/>
            <person name="La Ragione R."/>
            <person name="Hildebrand F."/>
            <person name="Pallen M.J."/>
        </authorList>
    </citation>
    <scope>NUCLEOTIDE SEQUENCE</scope>
    <source>
        <strain evidence="6">ChiW19-954</strain>
    </source>
</reference>
<dbReference type="Proteomes" id="UP000823890">
    <property type="component" value="Unassembled WGS sequence"/>
</dbReference>
<proteinExistence type="predicted"/>
<dbReference type="InterPro" id="IPR028082">
    <property type="entry name" value="Peripla_BP_I"/>
</dbReference>
<evidence type="ECO:0000256" key="2">
    <source>
        <dbReference type="ARBA" id="ARBA00023015"/>
    </source>
</evidence>
<dbReference type="CDD" id="cd01392">
    <property type="entry name" value="HTH_LacI"/>
    <property type="match status" value="1"/>
</dbReference>
<dbReference type="Pfam" id="PF13377">
    <property type="entry name" value="Peripla_BP_3"/>
    <property type="match status" value="1"/>
</dbReference>
<dbReference type="SUPFAM" id="SSF47413">
    <property type="entry name" value="lambda repressor-like DNA-binding domains"/>
    <property type="match status" value="1"/>
</dbReference>
<dbReference type="SUPFAM" id="SSF53822">
    <property type="entry name" value="Periplasmic binding protein-like I"/>
    <property type="match status" value="1"/>
</dbReference>
<dbReference type="CDD" id="cd06267">
    <property type="entry name" value="PBP1_LacI_sugar_binding-like"/>
    <property type="match status" value="1"/>
</dbReference>
<protein>
    <submittedName>
        <fullName evidence="6">LacI family transcriptional regulator</fullName>
    </submittedName>
</protein>
<dbReference type="InterPro" id="IPR000843">
    <property type="entry name" value="HTH_LacI"/>
</dbReference>
<dbReference type="InterPro" id="IPR046335">
    <property type="entry name" value="LacI/GalR-like_sensor"/>
</dbReference>
<accession>A0A9D2SSH9</accession>
<evidence type="ECO:0000256" key="4">
    <source>
        <dbReference type="ARBA" id="ARBA00023163"/>
    </source>
</evidence>